<evidence type="ECO:0000313" key="3">
    <source>
        <dbReference type="Proteomes" id="UP001237642"/>
    </source>
</evidence>
<organism evidence="2 3">
    <name type="scientific">Heracleum sosnowskyi</name>
    <dbReference type="NCBI Taxonomy" id="360622"/>
    <lineage>
        <taxon>Eukaryota</taxon>
        <taxon>Viridiplantae</taxon>
        <taxon>Streptophyta</taxon>
        <taxon>Embryophyta</taxon>
        <taxon>Tracheophyta</taxon>
        <taxon>Spermatophyta</taxon>
        <taxon>Magnoliopsida</taxon>
        <taxon>eudicotyledons</taxon>
        <taxon>Gunneridae</taxon>
        <taxon>Pentapetalae</taxon>
        <taxon>asterids</taxon>
        <taxon>campanulids</taxon>
        <taxon>Apiales</taxon>
        <taxon>Apiaceae</taxon>
        <taxon>Apioideae</taxon>
        <taxon>apioid superclade</taxon>
        <taxon>Tordylieae</taxon>
        <taxon>Tordyliinae</taxon>
        <taxon>Heracleum</taxon>
    </lineage>
</organism>
<dbReference type="SUPFAM" id="SSF53474">
    <property type="entry name" value="alpha/beta-Hydrolases"/>
    <property type="match status" value="1"/>
</dbReference>
<evidence type="ECO:0000313" key="2">
    <source>
        <dbReference type="EMBL" id="KAK1401376.1"/>
    </source>
</evidence>
<dbReference type="InterPro" id="IPR001563">
    <property type="entry name" value="Peptidase_S10"/>
</dbReference>
<dbReference type="EMBL" id="JAUIZM010000001">
    <property type="protein sequence ID" value="KAK1401376.1"/>
    <property type="molecule type" value="Genomic_DNA"/>
</dbReference>
<dbReference type="GO" id="GO:0006508">
    <property type="term" value="P:proteolysis"/>
    <property type="evidence" value="ECO:0007669"/>
    <property type="project" value="InterPro"/>
</dbReference>
<sequence length="136" mass="16306">MDARPGIAFKQNYQRHVWWGGRSEDGHLFYFFKSYPNPRDDPLILWMSGSPGRSSFTAFLRIRRRLSLIYFQVWSQLEIHKHKSNSRIGRMSSNRMPFIKYYTGFREVAVNITDQRYCSGKVQHLHTLILIFLRKF</sequence>
<dbReference type="Pfam" id="PF00450">
    <property type="entry name" value="Peptidase_S10"/>
    <property type="match status" value="1"/>
</dbReference>
<protein>
    <submittedName>
        <fullName evidence="2">Uncharacterized protein</fullName>
    </submittedName>
</protein>
<dbReference type="AlphaFoldDB" id="A0AAD8JCU7"/>
<dbReference type="Gene3D" id="3.40.50.1820">
    <property type="entry name" value="alpha/beta hydrolase"/>
    <property type="match status" value="1"/>
</dbReference>
<reference evidence="2" key="1">
    <citation type="submission" date="2023-02" db="EMBL/GenBank/DDBJ databases">
        <title>Genome of toxic invasive species Heracleum sosnowskyi carries increased number of genes despite the absence of recent whole-genome duplications.</title>
        <authorList>
            <person name="Schelkunov M."/>
            <person name="Shtratnikova V."/>
            <person name="Makarenko M."/>
            <person name="Klepikova A."/>
            <person name="Omelchenko D."/>
            <person name="Novikova G."/>
            <person name="Obukhova E."/>
            <person name="Bogdanov V."/>
            <person name="Penin A."/>
            <person name="Logacheva M."/>
        </authorList>
    </citation>
    <scope>NUCLEOTIDE SEQUENCE</scope>
    <source>
        <strain evidence="2">Hsosn_3</strain>
        <tissue evidence="2">Leaf</tissue>
    </source>
</reference>
<proteinExistence type="inferred from homology"/>
<dbReference type="GO" id="GO:0004185">
    <property type="term" value="F:serine-type carboxypeptidase activity"/>
    <property type="evidence" value="ECO:0007669"/>
    <property type="project" value="InterPro"/>
</dbReference>
<name>A0AAD8JCU7_9APIA</name>
<evidence type="ECO:0000256" key="1">
    <source>
        <dbReference type="ARBA" id="ARBA00009431"/>
    </source>
</evidence>
<comment type="similarity">
    <text evidence="1">Belongs to the peptidase S10 family.</text>
</comment>
<accession>A0AAD8JCU7</accession>
<comment type="caution">
    <text evidence="2">The sequence shown here is derived from an EMBL/GenBank/DDBJ whole genome shotgun (WGS) entry which is preliminary data.</text>
</comment>
<dbReference type="InterPro" id="IPR029058">
    <property type="entry name" value="AB_hydrolase_fold"/>
</dbReference>
<keyword evidence="3" id="KW-1185">Reference proteome</keyword>
<reference evidence="2" key="2">
    <citation type="submission" date="2023-05" db="EMBL/GenBank/DDBJ databases">
        <authorList>
            <person name="Schelkunov M.I."/>
        </authorList>
    </citation>
    <scope>NUCLEOTIDE SEQUENCE</scope>
    <source>
        <strain evidence="2">Hsosn_3</strain>
        <tissue evidence="2">Leaf</tissue>
    </source>
</reference>
<dbReference type="Proteomes" id="UP001237642">
    <property type="component" value="Unassembled WGS sequence"/>
</dbReference>
<gene>
    <name evidence="2" type="ORF">POM88_000981</name>
</gene>